<dbReference type="EMBL" id="CP114052">
    <property type="protein sequence ID" value="WAW15377.1"/>
    <property type="molecule type" value="Genomic_DNA"/>
</dbReference>
<sequence length="42" mass="4644">MILGKMVPGVGAVLGGEFDFIETKVIAKRSIEWFINENFDGD</sequence>
<gene>
    <name evidence="1" type="ORF">O0R46_02725</name>
</gene>
<reference evidence="1" key="1">
    <citation type="submission" date="2022-12" db="EMBL/GenBank/DDBJ databases">
        <title>Peptostreptococcus.</title>
        <authorList>
            <person name="Lee S.H."/>
        </authorList>
    </citation>
    <scope>NUCLEOTIDE SEQUENCE</scope>
    <source>
        <strain evidence="1">CBA3647</strain>
    </source>
</reference>
<dbReference type="Proteomes" id="UP001164187">
    <property type="component" value="Chromosome"/>
</dbReference>
<name>A0ABY7JTY8_9FIRM</name>
<dbReference type="RefSeq" id="WP_269312049.1">
    <property type="nucleotide sequence ID" value="NZ_CP114052.1"/>
</dbReference>
<accession>A0ABY7JTY8</accession>
<proteinExistence type="predicted"/>
<protein>
    <submittedName>
        <fullName evidence="1">Uncharacterized protein</fullName>
    </submittedName>
</protein>
<evidence type="ECO:0000313" key="1">
    <source>
        <dbReference type="EMBL" id="WAW15377.1"/>
    </source>
</evidence>
<keyword evidence="2" id="KW-1185">Reference proteome</keyword>
<evidence type="ECO:0000313" key="2">
    <source>
        <dbReference type="Proteomes" id="UP001164187"/>
    </source>
</evidence>
<organism evidence="1 2">
    <name type="scientific">Peptostreptococcus equinus</name>
    <dbReference type="NCBI Taxonomy" id="3003601"/>
    <lineage>
        <taxon>Bacteria</taxon>
        <taxon>Bacillati</taxon>
        <taxon>Bacillota</taxon>
        <taxon>Clostridia</taxon>
        <taxon>Peptostreptococcales</taxon>
        <taxon>Peptostreptococcaceae</taxon>
        <taxon>Peptostreptococcus</taxon>
    </lineage>
</organism>